<proteinExistence type="inferred from homology"/>
<dbReference type="Pfam" id="PF00501">
    <property type="entry name" value="AMP-binding"/>
    <property type="match status" value="1"/>
</dbReference>
<dbReference type="PANTHER" id="PTHR43201:SF5">
    <property type="entry name" value="MEDIUM-CHAIN ACYL-COA LIGASE ACSF2, MITOCHONDRIAL"/>
    <property type="match status" value="1"/>
</dbReference>
<dbReference type="Proteomes" id="UP001501470">
    <property type="component" value="Unassembled WGS sequence"/>
</dbReference>
<dbReference type="Gene3D" id="3.30.300.30">
    <property type="match status" value="1"/>
</dbReference>
<organism evidence="5 6">
    <name type="scientific">Dactylosporangium maewongense</name>
    <dbReference type="NCBI Taxonomy" id="634393"/>
    <lineage>
        <taxon>Bacteria</taxon>
        <taxon>Bacillati</taxon>
        <taxon>Actinomycetota</taxon>
        <taxon>Actinomycetes</taxon>
        <taxon>Micromonosporales</taxon>
        <taxon>Micromonosporaceae</taxon>
        <taxon>Dactylosporangium</taxon>
    </lineage>
</organism>
<keyword evidence="2" id="KW-0436">Ligase</keyword>
<evidence type="ECO:0000256" key="1">
    <source>
        <dbReference type="ARBA" id="ARBA00006432"/>
    </source>
</evidence>
<evidence type="ECO:0000259" key="4">
    <source>
        <dbReference type="Pfam" id="PF13193"/>
    </source>
</evidence>
<dbReference type="PROSITE" id="PS00455">
    <property type="entry name" value="AMP_BINDING"/>
    <property type="match status" value="1"/>
</dbReference>
<dbReference type="Pfam" id="PF13193">
    <property type="entry name" value="AMP-binding_C"/>
    <property type="match status" value="1"/>
</dbReference>
<dbReference type="Gene3D" id="3.40.50.12780">
    <property type="entry name" value="N-terminal domain of ligase-like"/>
    <property type="match status" value="1"/>
</dbReference>
<evidence type="ECO:0000256" key="2">
    <source>
        <dbReference type="ARBA" id="ARBA00022598"/>
    </source>
</evidence>
<dbReference type="InterPro" id="IPR020845">
    <property type="entry name" value="AMP-binding_CS"/>
</dbReference>
<sequence length="516" mass="56641">MYAAHIAQDRPDRVAIIMAEAGTRITYGEYEAEANRLAHLFRRSGLRFGDHVAMLMENNPRLLESEAAAERSGLYYTCINHYLSPDEAAYIINDSSARIVVTSAAKLDLARQLPERCPRVERWLMADCADPPAPFESYDGAVAGLPPDPIPDEQLGMAMLYSSGTTGRPKGIYHALAVAHPSEEPLGSRIQSQRWGLDGSSVYLSPAPLYHSAPQGSVSMTLRAGGTAVVMESFDAERYLDLVAAHRVTHSQLVPTMFSRLLKLPEERRRRADVSSLRTVILASAPCPPQVKRQMIDWWGPIILEFYAASEGIGYTFCTSREWLDHPGTVGRAASGELLIRAEDGSLCPPGVTGTVWFRGPAGFQYFNDPGKTAATRDVELGASSVGDIGYLDDEAYLYLTDRESFMIISGGVNIYPQETENLLITHEKVYDAAVIGVPDDDLGEVVKAVVQLAPGVDAGPATAAELIAFCRTSIAHYKCPRSVDFVTELPRLPTGKLYKRKLKDQYWAGRESLIR</sequence>
<dbReference type="InterPro" id="IPR042099">
    <property type="entry name" value="ANL_N_sf"/>
</dbReference>
<feature type="domain" description="AMP-dependent synthetase/ligase" evidence="3">
    <location>
        <begin position="6"/>
        <end position="363"/>
    </location>
</feature>
<dbReference type="PANTHER" id="PTHR43201">
    <property type="entry name" value="ACYL-COA SYNTHETASE"/>
    <property type="match status" value="1"/>
</dbReference>
<name>A0ABP4NSL1_9ACTN</name>
<comment type="caution">
    <text evidence="5">The sequence shown here is derived from an EMBL/GenBank/DDBJ whole genome shotgun (WGS) entry which is preliminary data.</text>
</comment>
<evidence type="ECO:0000259" key="3">
    <source>
        <dbReference type="Pfam" id="PF00501"/>
    </source>
</evidence>
<dbReference type="InterPro" id="IPR000873">
    <property type="entry name" value="AMP-dep_synth/lig_dom"/>
</dbReference>
<feature type="domain" description="AMP-binding enzyme C-terminal" evidence="4">
    <location>
        <begin position="419"/>
        <end position="497"/>
    </location>
</feature>
<protein>
    <submittedName>
        <fullName evidence="5">AMP-binding protein</fullName>
    </submittedName>
</protein>
<comment type="similarity">
    <text evidence="1">Belongs to the ATP-dependent AMP-binding enzyme family.</text>
</comment>
<evidence type="ECO:0000313" key="6">
    <source>
        <dbReference type="Proteomes" id="UP001501470"/>
    </source>
</evidence>
<accession>A0ABP4NSL1</accession>
<dbReference type="RefSeq" id="WP_344513077.1">
    <property type="nucleotide sequence ID" value="NZ_BAAAQD010000036.1"/>
</dbReference>
<dbReference type="InterPro" id="IPR045851">
    <property type="entry name" value="AMP-bd_C_sf"/>
</dbReference>
<reference evidence="6" key="1">
    <citation type="journal article" date="2019" name="Int. J. Syst. Evol. Microbiol.">
        <title>The Global Catalogue of Microorganisms (GCM) 10K type strain sequencing project: providing services to taxonomists for standard genome sequencing and annotation.</title>
        <authorList>
            <consortium name="The Broad Institute Genomics Platform"/>
            <consortium name="The Broad Institute Genome Sequencing Center for Infectious Disease"/>
            <person name="Wu L."/>
            <person name="Ma J."/>
        </authorList>
    </citation>
    <scope>NUCLEOTIDE SEQUENCE [LARGE SCALE GENOMIC DNA]</scope>
    <source>
        <strain evidence="6">JCM 15933</strain>
    </source>
</reference>
<gene>
    <name evidence="5" type="ORF">GCM10009827_104390</name>
</gene>
<dbReference type="InterPro" id="IPR025110">
    <property type="entry name" value="AMP-bd_C"/>
</dbReference>
<keyword evidence="6" id="KW-1185">Reference proteome</keyword>
<evidence type="ECO:0000313" key="5">
    <source>
        <dbReference type="EMBL" id="GAA1565827.1"/>
    </source>
</evidence>
<dbReference type="EMBL" id="BAAAQD010000036">
    <property type="protein sequence ID" value="GAA1565827.1"/>
    <property type="molecule type" value="Genomic_DNA"/>
</dbReference>
<dbReference type="SUPFAM" id="SSF56801">
    <property type="entry name" value="Acetyl-CoA synthetase-like"/>
    <property type="match status" value="1"/>
</dbReference>